<name>A0ABT1RPC6_9FIRM</name>
<dbReference type="InterPro" id="IPR042213">
    <property type="entry name" value="NBD_C_sf"/>
</dbReference>
<dbReference type="RefSeq" id="WP_256132234.1">
    <property type="nucleotide sequence ID" value="NZ_JANFXK010000010.1"/>
</dbReference>
<feature type="domain" description="Four-carbon acid sugar kinase N-terminal" evidence="7">
    <location>
        <begin position="37"/>
        <end position="276"/>
    </location>
</feature>
<dbReference type="EMBL" id="JANFXK010000010">
    <property type="protein sequence ID" value="MCQ4637040.1"/>
    <property type="molecule type" value="Genomic_DNA"/>
</dbReference>
<feature type="domain" description="Four-carbon acid sugar kinase nucleotide binding" evidence="8">
    <location>
        <begin position="301"/>
        <end position="465"/>
    </location>
</feature>
<dbReference type="Pfam" id="PF07005">
    <property type="entry name" value="SBD_N"/>
    <property type="match status" value="1"/>
</dbReference>
<comment type="similarity">
    <text evidence="1">Belongs to the four-carbon acid sugar kinase family.</text>
</comment>
<evidence type="ECO:0000256" key="4">
    <source>
        <dbReference type="ARBA" id="ARBA00022777"/>
    </source>
</evidence>
<comment type="caution">
    <text evidence="9">The sequence shown here is derived from an EMBL/GenBank/DDBJ whole genome shotgun (WGS) entry which is preliminary data.</text>
</comment>
<dbReference type="SUPFAM" id="SSF142764">
    <property type="entry name" value="YgbK-like"/>
    <property type="match status" value="1"/>
</dbReference>
<evidence type="ECO:0000256" key="5">
    <source>
        <dbReference type="ARBA" id="ARBA00022840"/>
    </source>
</evidence>
<keyword evidence="10" id="KW-1185">Reference proteome</keyword>
<dbReference type="InterPro" id="IPR010737">
    <property type="entry name" value="4-carb_acid_sugar_kinase_N"/>
</dbReference>
<protein>
    <submittedName>
        <fullName evidence="9">Hydroxyacid dehydrogenase</fullName>
    </submittedName>
</protein>
<organism evidence="9 10">
    <name type="scientific">Anaerovorax odorimutans</name>
    <dbReference type="NCBI Taxonomy" id="109327"/>
    <lineage>
        <taxon>Bacteria</taxon>
        <taxon>Bacillati</taxon>
        <taxon>Bacillota</taxon>
        <taxon>Clostridia</taxon>
        <taxon>Peptostreptococcales</taxon>
        <taxon>Anaerovoracaceae</taxon>
        <taxon>Anaerovorax</taxon>
    </lineage>
</organism>
<keyword evidence="3" id="KW-0547">Nucleotide-binding</keyword>
<evidence type="ECO:0000256" key="2">
    <source>
        <dbReference type="ARBA" id="ARBA00022679"/>
    </source>
</evidence>
<keyword evidence="5" id="KW-0067">ATP-binding</keyword>
<dbReference type="Pfam" id="PF17042">
    <property type="entry name" value="NBD_C"/>
    <property type="match status" value="1"/>
</dbReference>
<evidence type="ECO:0000259" key="8">
    <source>
        <dbReference type="Pfam" id="PF17042"/>
    </source>
</evidence>
<evidence type="ECO:0000256" key="6">
    <source>
        <dbReference type="ARBA" id="ARBA00023277"/>
    </source>
</evidence>
<evidence type="ECO:0000259" key="7">
    <source>
        <dbReference type="Pfam" id="PF07005"/>
    </source>
</evidence>
<keyword evidence="4" id="KW-0418">Kinase</keyword>
<reference evidence="9 10" key="1">
    <citation type="submission" date="2022-06" db="EMBL/GenBank/DDBJ databases">
        <title>Isolation of gut microbiota from human fecal samples.</title>
        <authorList>
            <person name="Pamer E.G."/>
            <person name="Barat B."/>
            <person name="Waligurski E."/>
            <person name="Medina S."/>
            <person name="Paddock L."/>
            <person name="Mostad J."/>
        </authorList>
    </citation>
    <scope>NUCLEOTIDE SEQUENCE [LARGE SCALE GENOMIC DNA]</scope>
    <source>
        <strain evidence="9 10">SL.3.17</strain>
    </source>
</reference>
<evidence type="ECO:0000313" key="9">
    <source>
        <dbReference type="EMBL" id="MCQ4637040.1"/>
    </source>
</evidence>
<gene>
    <name evidence="9" type="ORF">NE619_09910</name>
</gene>
<evidence type="ECO:0000256" key="3">
    <source>
        <dbReference type="ARBA" id="ARBA00022741"/>
    </source>
</evidence>
<dbReference type="Gene3D" id="3.40.50.10840">
    <property type="entry name" value="Putative sugar-binding, N-terminal domain"/>
    <property type="match status" value="1"/>
</dbReference>
<dbReference type="Gene3D" id="3.40.980.20">
    <property type="entry name" value="Four-carbon acid sugar kinase, nucleotide binding domain"/>
    <property type="match status" value="1"/>
</dbReference>
<keyword evidence="2" id="KW-0808">Transferase</keyword>
<sequence>MKKTELERGSVQICSLKQMGDIDHILQKEIEKNDKKLVVLDDDPTGTQTVHGVSVYTDWSKSSISAGFDEPNKLFYILTNSRAMTESETKTLHEEIGKTILAVSKEKGKDFIIISRSDSTLRGHFPLETSTLRSVLEQEFPVDGEILCPFFLEGGRLTIDDVHYVKEGENLIPAGNTEFAKDKTFGYRSSNLKAYIEEKTSGAFAAEAVSSISLEMLRNGELDKIESLLLQIRDYHKVIVNAVDYQDLKVFCTAFYRAVGKGKSFLIRSAASIVKVLGGISDAALLNRRQLPAGGGDAGGLIIVGSYAEKTTRQLNELKRLKNAVFIQFDSDCVLDEIALAGEQKRVASEAEKELKEGKTAVIFTKRQPLQVEGDTKEAVLIRSVKISDALSSIVSRVETVPRFVIAKGGITSSDIATKALKIRRATVLGQIKPGIPVWKSESEGAYKNIPYIIFPGNVGKDGTLLEVAKLLGC</sequence>
<keyword evidence="6" id="KW-0119">Carbohydrate metabolism</keyword>
<evidence type="ECO:0000256" key="1">
    <source>
        <dbReference type="ARBA" id="ARBA00005715"/>
    </source>
</evidence>
<dbReference type="InterPro" id="IPR037051">
    <property type="entry name" value="4-carb_acid_sugar_kinase_N_sf"/>
</dbReference>
<accession>A0ABT1RPC6</accession>
<evidence type="ECO:0000313" key="10">
    <source>
        <dbReference type="Proteomes" id="UP001524502"/>
    </source>
</evidence>
<proteinExistence type="inferred from homology"/>
<dbReference type="InterPro" id="IPR031475">
    <property type="entry name" value="NBD_C"/>
</dbReference>
<dbReference type="Proteomes" id="UP001524502">
    <property type="component" value="Unassembled WGS sequence"/>
</dbReference>